<dbReference type="Gene3D" id="3.40.50.200">
    <property type="entry name" value="Peptidase S8/S53 domain"/>
    <property type="match status" value="1"/>
</dbReference>
<feature type="domain" description="Peptidase S8/S53" evidence="8">
    <location>
        <begin position="198"/>
        <end position="440"/>
    </location>
</feature>
<keyword evidence="10" id="KW-1185">Reference proteome</keyword>
<feature type="coiled-coil region" evidence="6">
    <location>
        <begin position="25"/>
        <end position="52"/>
    </location>
</feature>
<dbReference type="InterPro" id="IPR023828">
    <property type="entry name" value="Peptidase_S8_Ser-AS"/>
</dbReference>
<dbReference type="Proteomes" id="UP000006334">
    <property type="component" value="Unassembled WGS sequence"/>
</dbReference>
<dbReference type="CDD" id="cd05561">
    <property type="entry name" value="Peptidases_S8_4"/>
    <property type="match status" value="1"/>
</dbReference>
<keyword evidence="7" id="KW-0732">Signal</keyword>
<dbReference type="InterPro" id="IPR015500">
    <property type="entry name" value="Peptidase_S8_subtilisin-rel"/>
</dbReference>
<dbReference type="InterPro" id="IPR036852">
    <property type="entry name" value="Peptidase_S8/S53_dom_sf"/>
</dbReference>
<dbReference type="eggNOG" id="COG1404">
    <property type="taxonomic scope" value="Bacteria"/>
</dbReference>
<feature type="chain" id="PRO_5003896788" evidence="7">
    <location>
        <begin position="21"/>
        <end position="445"/>
    </location>
</feature>
<evidence type="ECO:0000256" key="5">
    <source>
        <dbReference type="PROSITE-ProRule" id="PRU01240"/>
    </source>
</evidence>
<evidence type="ECO:0000256" key="3">
    <source>
        <dbReference type="ARBA" id="ARBA00022801"/>
    </source>
</evidence>
<feature type="active site" description="Charge relay system" evidence="5">
    <location>
        <position position="203"/>
    </location>
</feature>
<accession>K6XPQ4</accession>
<protein>
    <submittedName>
        <fullName evidence="9">Possible protease</fullName>
    </submittedName>
</protein>
<evidence type="ECO:0000256" key="4">
    <source>
        <dbReference type="ARBA" id="ARBA00022825"/>
    </source>
</evidence>
<dbReference type="InterPro" id="IPR050131">
    <property type="entry name" value="Peptidase_S8_subtilisin-like"/>
</dbReference>
<dbReference type="PANTHER" id="PTHR43806">
    <property type="entry name" value="PEPTIDASE S8"/>
    <property type="match status" value="1"/>
</dbReference>
<feature type="active site" description="Charge relay system" evidence="5">
    <location>
        <position position="234"/>
    </location>
</feature>
<evidence type="ECO:0000256" key="1">
    <source>
        <dbReference type="ARBA" id="ARBA00011073"/>
    </source>
</evidence>
<feature type="active site" description="Charge relay system" evidence="5">
    <location>
        <position position="389"/>
    </location>
</feature>
<reference evidence="9 10" key="1">
    <citation type="journal article" date="2017" name="Antonie Van Leeuwenhoek">
        <title>Rhizobium rhizosphaerae sp. nov., a novel species isolated from rice rhizosphere.</title>
        <authorList>
            <person name="Zhao J.J."/>
            <person name="Zhang J."/>
            <person name="Zhang R.J."/>
            <person name="Zhang C.W."/>
            <person name="Yin H.Q."/>
            <person name="Zhang X.X."/>
        </authorList>
    </citation>
    <scope>NUCLEOTIDE SEQUENCE [LARGE SCALE GENOMIC DNA]</scope>
    <source>
        <strain evidence="9 10">E3</strain>
    </source>
</reference>
<feature type="signal peptide" evidence="7">
    <location>
        <begin position="1"/>
        <end position="20"/>
    </location>
</feature>
<comment type="similarity">
    <text evidence="1 5">Belongs to the peptidase S8 family.</text>
</comment>
<dbReference type="GO" id="GO:0004252">
    <property type="term" value="F:serine-type endopeptidase activity"/>
    <property type="evidence" value="ECO:0007669"/>
    <property type="project" value="UniProtKB-UniRule"/>
</dbReference>
<evidence type="ECO:0000256" key="7">
    <source>
        <dbReference type="SAM" id="SignalP"/>
    </source>
</evidence>
<proteinExistence type="inferred from homology"/>
<keyword evidence="2 5" id="KW-0645">Protease</keyword>
<dbReference type="STRING" id="1127673.GLIP_1024"/>
<evidence type="ECO:0000256" key="2">
    <source>
        <dbReference type="ARBA" id="ARBA00022670"/>
    </source>
</evidence>
<dbReference type="PRINTS" id="PR00723">
    <property type="entry name" value="SUBTILISIN"/>
</dbReference>
<dbReference type="PROSITE" id="PS00138">
    <property type="entry name" value="SUBTILASE_SER"/>
    <property type="match status" value="1"/>
</dbReference>
<dbReference type="PANTHER" id="PTHR43806:SF11">
    <property type="entry name" value="CEREVISIN-RELATED"/>
    <property type="match status" value="1"/>
</dbReference>
<keyword evidence="4 5" id="KW-0720">Serine protease</keyword>
<dbReference type="RefSeq" id="WP_008843483.1">
    <property type="nucleotide sequence ID" value="NZ_BAEN01000022.1"/>
</dbReference>
<organism evidence="9 10">
    <name type="scientific">Aliiglaciecola lipolytica E3</name>
    <dbReference type="NCBI Taxonomy" id="1127673"/>
    <lineage>
        <taxon>Bacteria</taxon>
        <taxon>Pseudomonadati</taxon>
        <taxon>Pseudomonadota</taxon>
        <taxon>Gammaproteobacteria</taxon>
        <taxon>Alteromonadales</taxon>
        <taxon>Alteromonadaceae</taxon>
        <taxon>Aliiglaciecola</taxon>
    </lineage>
</organism>
<dbReference type="AlphaFoldDB" id="K6XPQ4"/>
<dbReference type="GO" id="GO:0006508">
    <property type="term" value="P:proteolysis"/>
    <property type="evidence" value="ECO:0007669"/>
    <property type="project" value="UniProtKB-KW"/>
</dbReference>
<evidence type="ECO:0000256" key="6">
    <source>
        <dbReference type="SAM" id="Coils"/>
    </source>
</evidence>
<dbReference type="SUPFAM" id="SSF52743">
    <property type="entry name" value="Subtilisin-like"/>
    <property type="match status" value="1"/>
</dbReference>
<dbReference type="PROSITE" id="PS51892">
    <property type="entry name" value="SUBTILASE"/>
    <property type="match status" value="1"/>
</dbReference>
<dbReference type="Pfam" id="PF00082">
    <property type="entry name" value="Peptidase_S8"/>
    <property type="match status" value="1"/>
</dbReference>
<evidence type="ECO:0000313" key="9">
    <source>
        <dbReference type="EMBL" id="GAC13666.1"/>
    </source>
</evidence>
<sequence length="445" mass="47959">MTRIKITIFSLLAFSQMSSAQLINTQGIVKQVENIEKTIDRLEQRIIAEELKEPFALSELPAIESVITEPLTTLPKTLAIGVDLSNPAFIEVELEDGWRAVQNQWMIIADEQTKQTLIGLGAVINSDSTYSGLGLSVLRFTIPSHLDSKSALAKHLTQDAFVTLDRNHIYVAQSQTPQTAFDSAEKQIDQPMCKTTARIGMIDSAVARTHPAFTKANITAKSFLTNNLNSPALHGTAVAGVLIGDFNTLTPLLPQAHLYSAEVFYRQSDYSQGATLSAMIEALNWLVEEKVTVINMSLAGPDNRILNRMITAAIQQGTIIVAAAGNEGPAAQAVYPAGYEEVIAVSAFDNSLKPYRWSNRGDYIDYSALGVNVITAQALGGLGKESGTSMAAPVISAALACLVSKQSTLSKQDIENVLLSLTKQSVDLGPKGRDPVFGIGAIQRK</sequence>
<evidence type="ECO:0000259" key="8">
    <source>
        <dbReference type="Pfam" id="PF00082"/>
    </source>
</evidence>
<dbReference type="InterPro" id="IPR000209">
    <property type="entry name" value="Peptidase_S8/S53_dom"/>
</dbReference>
<keyword evidence="6" id="KW-0175">Coiled coil</keyword>
<keyword evidence="3 5" id="KW-0378">Hydrolase</keyword>
<dbReference type="OrthoDB" id="5405281at2"/>
<comment type="caution">
    <text evidence="9">The sequence shown here is derived from an EMBL/GenBank/DDBJ whole genome shotgun (WGS) entry which is preliminary data.</text>
</comment>
<name>K6XPQ4_9ALTE</name>
<evidence type="ECO:0000313" key="10">
    <source>
        <dbReference type="Proteomes" id="UP000006334"/>
    </source>
</evidence>
<dbReference type="EMBL" id="BAEN01000022">
    <property type="protein sequence ID" value="GAC13666.1"/>
    <property type="molecule type" value="Genomic_DNA"/>
</dbReference>
<gene>
    <name evidence="9" type="ORF">GLIP_1024</name>
</gene>